<reference evidence="1 2" key="1">
    <citation type="submission" date="2019-02" db="EMBL/GenBank/DDBJ databases">
        <title>Deep-cultivation of Planctomycetes and their phenomic and genomic characterization uncovers novel biology.</title>
        <authorList>
            <person name="Wiegand S."/>
            <person name="Jogler M."/>
            <person name="Boedeker C."/>
            <person name="Pinto D."/>
            <person name="Vollmers J."/>
            <person name="Rivas-Marin E."/>
            <person name="Kohn T."/>
            <person name="Peeters S.H."/>
            <person name="Heuer A."/>
            <person name="Rast P."/>
            <person name="Oberbeckmann S."/>
            <person name="Bunk B."/>
            <person name="Jeske O."/>
            <person name="Meyerdierks A."/>
            <person name="Storesund J.E."/>
            <person name="Kallscheuer N."/>
            <person name="Luecker S."/>
            <person name="Lage O.M."/>
            <person name="Pohl T."/>
            <person name="Merkel B.J."/>
            <person name="Hornburger P."/>
            <person name="Mueller R.-W."/>
            <person name="Bruemmer F."/>
            <person name="Labrenz M."/>
            <person name="Spormann A.M."/>
            <person name="Op den Camp H."/>
            <person name="Overmann J."/>
            <person name="Amann R."/>
            <person name="Jetten M.S.M."/>
            <person name="Mascher T."/>
            <person name="Medema M.H."/>
            <person name="Devos D.P."/>
            <person name="Kaster A.-K."/>
            <person name="Ovreas L."/>
            <person name="Rohde M."/>
            <person name="Galperin M.Y."/>
            <person name="Jogler C."/>
        </authorList>
    </citation>
    <scope>NUCLEOTIDE SEQUENCE [LARGE SCALE GENOMIC DNA]</scope>
    <source>
        <strain evidence="1 2">I41</strain>
    </source>
</reference>
<protein>
    <submittedName>
        <fullName evidence="1">Uncharacterized protein</fullName>
    </submittedName>
</protein>
<dbReference type="AlphaFoldDB" id="A0A517U576"/>
<organism evidence="1 2">
    <name type="scientific">Lacipirellula limnantheis</name>
    <dbReference type="NCBI Taxonomy" id="2528024"/>
    <lineage>
        <taxon>Bacteria</taxon>
        <taxon>Pseudomonadati</taxon>
        <taxon>Planctomycetota</taxon>
        <taxon>Planctomycetia</taxon>
        <taxon>Pirellulales</taxon>
        <taxon>Lacipirellulaceae</taxon>
        <taxon>Lacipirellula</taxon>
    </lineage>
</organism>
<proteinExistence type="predicted"/>
<keyword evidence="2" id="KW-1185">Reference proteome</keyword>
<sequence>MHITAHGPPSGWKVGRWMPLPPAAIGLINDLVRLVLQSKGVGNV</sequence>
<dbReference type="Proteomes" id="UP000317909">
    <property type="component" value="Chromosome"/>
</dbReference>
<name>A0A517U576_9BACT</name>
<dbReference type="RefSeq" id="WP_261342460.1">
    <property type="nucleotide sequence ID" value="NZ_CP036339.1"/>
</dbReference>
<evidence type="ECO:0000313" key="1">
    <source>
        <dbReference type="EMBL" id="QDT75710.1"/>
    </source>
</evidence>
<dbReference type="EMBL" id="CP036339">
    <property type="protein sequence ID" value="QDT75710.1"/>
    <property type="molecule type" value="Genomic_DNA"/>
</dbReference>
<gene>
    <name evidence="1" type="ORF">I41_49520</name>
</gene>
<evidence type="ECO:0000313" key="2">
    <source>
        <dbReference type="Proteomes" id="UP000317909"/>
    </source>
</evidence>
<dbReference type="KEGG" id="llh:I41_49520"/>
<accession>A0A517U576</accession>